<accession>X1K280</accession>
<comment type="caution">
    <text evidence="2">The sequence shown here is derived from an EMBL/GenBank/DDBJ whole genome shotgun (WGS) entry which is preliminary data.</text>
</comment>
<evidence type="ECO:0000259" key="1">
    <source>
        <dbReference type="Pfam" id="PF07364"/>
    </source>
</evidence>
<evidence type="ECO:0000313" key="2">
    <source>
        <dbReference type="EMBL" id="GAH87785.1"/>
    </source>
</evidence>
<feature type="non-terminal residue" evidence="2">
    <location>
        <position position="249"/>
    </location>
</feature>
<sequence>LLIGKQIVDYHMDKRTEIGGMLCALSRKDVEIVPTISANALPSGKVTSETFEFFKKELIKNIKKTKVDGILLVLHGAMVTEEIDDPEGNLLEEINNIIGKNTYIGVTLDMHANVSDLMVRNAHFLIGYRTHPHIDQWEIGRKAADIMVSLIKEQMQPTMVMKKLPMILPAETSLEPRSRLLKEIDMLEKNDEVTSISFFIGYPWADVNVIGSSVVVITKNNLQLAQKEADELANLFWRLRESFPLKIVS</sequence>
<proteinExistence type="predicted"/>
<dbReference type="Pfam" id="PF07364">
    <property type="entry name" value="DUF1485"/>
    <property type="match status" value="1"/>
</dbReference>
<dbReference type="EMBL" id="BARU01037415">
    <property type="protein sequence ID" value="GAH87785.1"/>
    <property type="molecule type" value="Genomic_DNA"/>
</dbReference>
<dbReference type="InterPro" id="IPR015995">
    <property type="entry name" value="MlrC_N"/>
</dbReference>
<name>X1K280_9ZZZZ</name>
<feature type="non-terminal residue" evidence="2">
    <location>
        <position position="1"/>
    </location>
</feature>
<feature type="domain" description="Microcystin LR degradation protein MlrC N-terminal" evidence="1">
    <location>
        <begin position="3"/>
        <end position="245"/>
    </location>
</feature>
<organism evidence="2">
    <name type="scientific">marine sediment metagenome</name>
    <dbReference type="NCBI Taxonomy" id="412755"/>
    <lineage>
        <taxon>unclassified sequences</taxon>
        <taxon>metagenomes</taxon>
        <taxon>ecological metagenomes</taxon>
    </lineage>
</organism>
<protein>
    <recommendedName>
        <fullName evidence="1">Microcystin LR degradation protein MlrC N-terminal domain-containing protein</fullName>
    </recommendedName>
</protein>
<reference evidence="2" key="1">
    <citation type="journal article" date="2014" name="Front. Microbiol.">
        <title>High frequency of phylogenetically diverse reductive dehalogenase-homologous genes in deep subseafloor sedimentary metagenomes.</title>
        <authorList>
            <person name="Kawai M."/>
            <person name="Futagami T."/>
            <person name="Toyoda A."/>
            <person name="Takaki Y."/>
            <person name="Nishi S."/>
            <person name="Hori S."/>
            <person name="Arai W."/>
            <person name="Tsubouchi T."/>
            <person name="Morono Y."/>
            <person name="Uchiyama I."/>
            <person name="Ito T."/>
            <person name="Fujiyama A."/>
            <person name="Inagaki F."/>
            <person name="Takami H."/>
        </authorList>
    </citation>
    <scope>NUCLEOTIDE SEQUENCE</scope>
    <source>
        <strain evidence="2">Expedition CK06-06</strain>
    </source>
</reference>
<gene>
    <name evidence="2" type="ORF">S03H2_58313</name>
</gene>
<dbReference type="AlphaFoldDB" id="X1K280"/>